<keyword evidence="3 6" id="KW-0812">Transmembrane</keyword>
<dbReference type="PANTHER" id="PTHR14255:SF48">
    <property type="entry name" value="SULFITE EXPORTER TAUE_SAFE FAMILY PROTEIN 3-LIKE"/>
    <property type="match status" value="1"/>
</dbReference>
<feature type="transmembrane region" description="Helical" evidence="6">
    <location>
        <begin position="259"/>
        <end position="278"/>
    </location>
</feature>
<evidence type="ECO:0000256" key="5">
    <source>
        <dbReference type="ARBA" id="ARBA00023136"/>
    </source>
</evidence>
<dbReference type="InterPro" id="IPR002781">
    <property type="entry name" value="TM_pro_TauE-like"/>
</dbReference>
<evidence type="ECO:0000256" key="2">
    <source>
        <dbReference type="ARBA" id="ARBA00009142"/>
    </source>
</evidence>
<dbReference type="Pfam" id="PF01925">
    <property type="entry name" value="TauE"/>
    <property type="match status" value="2"/>
</dbReference>
<dbReference type="EMBL" id="JBBPBN010000021">
    <property type="protein sequence ID" value="KAK9014020.1"/>
    <property type="molecule type" value="Genomic_DNA"/>
</dbReference>
<gene>
    <name evidence="7" type="ORF">V6N11_005194</name>
</gene>
<evidence type="ECO:0000313" key="8">
    <source>
        <dbReference type="Proteomes" id="UP001396334"/>
    </source>
</evidence>
<proteinExistence type="inferred from homology"/>
<sequence>MTKDTFLKQLMLPGEDGHRDRQVASVESMDGALPFSFSSECKNSCHRFLICGLVVLFPTDIFSPVQQQQKEERMLRLSNMLAARSKVWWLKFTAILLLGFVAVVSELVTAEPSLSRQDSSSNQSQENNYVQKAYKYMELSSRQRYEHHWPRMRFSWQIVVGSILGFLGAAFGSVGGVGGGGIFVPMLALIIGFDPKSSTAISKCMITGAAAATVCYNIRQRHPTLELPLIDYDLALLFQPMLVLGISIGVGFNVIFPDWMITVLLILIFIGMSTKSFIKGVETWKKETIKEKETARQLELIQHEVTTENKQVAKTKVPLIENICWKELGLLVVVWILVLALQIAKNYSTTCSVGYWVLNFLQIPVTVGVSLYEAVFLYKGRRKIASKGDVVANWRVHKLVIYCGFGVLAGVLGGMLGLGGGFILGPLFLEMGIPPQVSSATSTFAMLFSASMSVVEYYLLKRFPIPYAAYLAGVATIAAFVGQHVVGKVIKILGRASIIIFILAGMIFGSAISLGGLGIAKMIKRIERREYMGFEDICSYQP</sequence>
<dbReference type="Proteomes" id="UP001396334">
    <property type="component" value="Unassembled WGS sequence"/>
</dbReference>
<feature type="transmembrane region" description="Helical" evidence="6">
    <location>
        <begin position="158"/>
        <end position="188"/>
    </location>
</feature>
<feature type="transmembrane region" description="Helical" evidence="6">
    <location>
        <begin position="467"/>
        <end position="486"/>
    </location>
</feature>
<evidence type="ECO:0000256" key="3">
    <source>
        <dbReference type="ARBA" id="ARBA00022692"/>
    </source>
</evidence>
<evidence type="ECO:0000313" key="7">
    <source>
        <dbReference type="EMBL" id="KAK9014020.1"/>
    </source>
</evidence>
<dbReference type="PANTHER" id="PTHR14255">
    <property type="entry name" value="CEREBLON"/>
    <property type="match status" value="1"/>
</dbReference>
<evidence type="ECO:0008006" key="9">
    <source>
        <dbReference type="Google" id="ProtNLM"/>
    </source>
</evidence>
<protein>
    <recommendedName>
        <fullName evidence="9">Sulfite exporter TauE/SafE family protein</fullName>
    </recommendedName>
</protein>
<feature type="transmembrane region" description="Helical" evidence="6">
    <location>
        <begin position="399"/>
        <end position="428"/>
    </location>
</feature>
<keyword evidence="4 6" id="KW-1133">Transmembrane helix</keyword>
<feature type="transmembrane region" description="Helical" evidence="6">
    <location>
        <begin position="230"/>
        <end position="253"/>
    </location>
</feature>
<accession>A0ABR2RM24</accession>
<organism evidence="7 8">
    <name type="scientific">Hibiscus sabdariffa</name>
    <name type="common">roselle</name>
    <dbReference type="NCBI Taxonomy" id="183260"/>
    <lineage>
        <taxon>Eukaryota</taxon>
        <taxon>Viridiplantae</taxon>
        <taxon>Streptophyta</taxon>
        <taxon>Embryophyta</taxon>
        <taxon>Tracheophyta</taxon>
        <taxon>Spermatophyta</taxon>
        <taxon>Magnoliopsida</taxon>
        <taxon>eudicotyledons</taxon>
        <taxon>Gunneridae</taxon>
        <taxon>Pentapetalae</taxon>
        <taxon>rosids</taxon>
        <taxon>malvids</taxon>
        <taxon>Malvales</taxon>
        <taxon>Malvaceae</taxon>
        <taxon>Malvoideae</taxon>
        <taxon>Hibiscus</taxon>
    </lineage>
</organism>
<evidence type="ECO:0000256" key="1">
    <source>
        <dbReference type="ARBA" id="ARBA00004141"/>
    </source>
</evidence>
<keyword evidence="5 6" id="KW-0472">Membrane</keyword>
<keyword evidence="8" id="KW-1185">Reference proteome</keyword>
<comment type="similarity">
    <text evidence="2">Belongs to the 4-toluene sulfonate uptake permease (TSUP) (TC 2.A.102) family.</text>
</comment>
<feature type="transmembrane region" description="Helical" evidence="6">
    <location>
        <begin position="498"/>
        <end position="520"/>
    </location>
</feature>
<feature type="transmembrane region" description="Helical" evidence="6">
    <location>
        <begin position="356"/>
        <end position="378"/>
    </location>
</feature>
<evidence type="ECO:0000256" key="6">
    <source>
        <dbReference type="SAM" id="Phobius"/>
    </source>
</evidence>
<name>A0ABR2RM24_9ROSI</name>
<comment type="caution">
    <text evidence="7">The sequence shown here is derived from an EMBL/GenBank/DDBJ whole genome shotgun (WGS) entry which is preliminary data.</text>
</comment>
<feature type="transmembrane region" description="Helical" evidence="6">
    <location>
        <begin position="323"/>
        <end position="344"/>
    </location>
</feature>
<feature type="transmembrane region" description="Helical" evidence="6">
    <location>
        <begin position="87"/>
        <end position="108"/>
    </location>
</feature>
<comment type="subcellular location">
    <subcellularLocation>
        <location evidence="1">Membrane</location>
        <topology evidence="1">Multi-pass membrane protein</topology>
    </subcellularLocation>
</comment>
<reference evidence="7 8" key="1">
    <citation type="journal article" date="2024" name="G3 (Bethesda)">
        <title>Genome assembly of Hibiscus sabdariffa L. provides insights into metabolisms of medicinal natural products.</title>
        <authorList>
            <person name="Kim T."/>
        </authorList>
    </citation>
    <scope>NUCLEOTIDE SEQUENCE [LARGE SCALE GENOMIC DNA]</scope>
    <source>
        <strain evidence="7">TK-2024</strain>
        <tissue evidence="7">Old leaves</tissue>
    </source>
</reference>
<feature type="transmembrane region" description="Helical" evidence="6">
    <location>
        <begin position="440"/>
        <end position="460"/>
    </location>
</feature>
<evidence type="ECO:0000256" key="4">
    <source>
        <dbReference type="ARBA" id="ARBA00022989"/>
    </source>
</evidence>